<keyword evidence="5 7" id="KW-1133">Transmembrane helix</keyword>
<evidence type="ECO:0000256" key="3">
    <source>
        <dbReference type="ARBA" id="ARBA00022475"/>
    </source>
</evidence>
<dbReference type="EMBL" id="SNYS01000005">
    <property type="protein sequence ID" value="TDQ71117.1"/>
    <property type="molecule type" value="Genomic_DNA"/>
</dbReference>
<sequence length="238" mass="25575">MHISDGILPTWVLAAGWILTIILLVVSIAWSKKQVGNLTEKVPQAAVMTAALFVACMFRIPVPPTSLHLMLAGLAGIMLGPLAFVCIFISLLLQAILLQFGGITVLGVNSLLMGVPALCGYLVFMALSKTKSPSWLSGAVTSFIAVTITTILLGIIFYVSGVDFGSLGAMLDRVSGIPILSNIADVLQNTPGLLTFFMIFLMNIPLMLAEAVISAFILPFIEKVKPEMLEQYHLKQKN</sequence>
<accession>A0A484F8Z0</accession>
<feature type="transmembrane region" description="Helical" evidence="7">
    <location>
        <begin position="103"/>
        <end position="124"/>
    </location>
</feature>
<evidence type="ECO:0000313" key="9">
    <source>
        <dbReference type="Proteomes" id="UP000294855"/>
    </source>
</evidence>
<evidence type="ECO:0000256" key="4">
    <source>
        <dbReference type="ARBA" id="ARBA00022692"/>
    </source>
</evidence>
<evidence type="ECO:0000256" key="6">
    <source>
        <dbReference type="ARBA" id="ARBA00023136"/>
    </source>
</evidence>
<dbReference type="GO" id="GO:0000041">
    <property type="term" value="P:transition metal ion transport"/>
    <property type="evidence" value="ECO:0007669"/>
    <property type="project" value="InterPro"/>
</dbReference>
<dbReference type="OrthoDB" id="71235at2157"/>
<comment type="caution">
    <text evidence="8">The sequence shown here is derived from an EMBL/GenBank/DDBJ whole genome shotgun (WGS) entry which is preliminary data.</text>
</comment>
<proteinExistence type="predicted"/>
<organism evidence="8 9">
    <name type="scientific">Methanimicrococcus blatticola</name>
    <dbReference type="NCBI Taxonomy" id="91560"/>
    <lineage>
        <taxon>Archaea</taxon>
        <taxon>Methanobacteriati</taxon>
        <taxon>Methanobacteriota</taxon>
        <taxon>Stenosarchaea group</taxon>
        <taxon>Methanomicrobia</taxon>
        <taxon>Methanosarcinales</taxon>
        <taxon>Methanosarcinaceae</taxon>
        <taxon>Methanimicrococcus</taxon>
    </lineage>
</organism>
<keyword evidence="3" id="KW-1003">Cell membrane</keyword>
<keyword evidence="4 7" id="KW-0812">Transmembrane</keyword>
<evidence type="ECO:0000256" key="1">
    <source>
        <dbReference type="ARBA" id="ARBA00004651"/>
    </source>
</evidence>
<feature type="transmembrane region" description="Helical" evidence="7">
    <location>
        <begin position="69"/>
        <end position="97"/>
    </location>
</feature>
<name>A0A484F8Z0_9EURY</name>
<keyword evidence="2" id="KW-0813">Transport</keyword>
<dbReference type="AlphaFoldDB" id="A0A484F8Z0"/>
<evidence type="ECO:0000313" key="8">
    <source>
        <dbReference type="EMBL" id="TDQ71117.1"/>
    </source>
</evidence>
<feature type="transmembrane region" description="Helical" evidence="7">
    <location>
        <begin position="7"/>
        <end position="30"/>
    </location>
</feature>
<keyword evidence="6 7" id="KW-0472">Membrane</keyword>
<dbReference type="PANTHER" id="PTHR34229">
    <property type="entry name" value="METAL TRANSPORT PROTEIN HI_1621-RELATED"/>
    <property type="match status" value="1"/>
</dbReference>
<feature type="transmembrane region" description="Helical" evidence="7">
    <location>
        <begin position="136"/>
        <end position="159"/>
    </location>
</feature>
<gene>
    <name evidence="8" type="ORF">C7391_0217</name>
</gene>
<dbReference type="Gene3D" id="1.10.1760.20">
    <property type="match status" value="1"/>
</dbReference>
<protein>
    <submittedName>
        <fullName evidence="8">Cobalt/nickel transport system permease protein</fullName>
    </submittedName>
</protein>
<feature type="transmembrane region" description="Helical" evidence="7">
    <location>
        <begin position="42"/>
        <end position="62"/>
    </location>
</feature>
<reference evidence="8 9" key="1">
    <citation type="submission" date="2019-03" db="EMBL/GenBank/DDBJ databases">
        <title>Genomic Encyclopedia of Type Strains, Phase IV (KMG-IV): sequencing the most valuable type-strain genomes for metagenomic binning, comparative biology and taxonomic classification.</title>
        <authorList>
            <person name="Goeker M."/>
        </authorList>
    </citation>
    <scope>NUCLEOTIDE SEQUENCE [LARGE SCALE GENOMIC DNA]</scope>
    <source>
        <strain evidence="8 9">DSM 13328</strain>
    </source>
</reference>
<dbReference type="RefSeq" id="WP_133516696.1">
    <property type="nucleotide sequence ID" value="NZ_JAHDUW010000001.1"/>
</dbReference>
<dbReference type="InterPro" id="IPR002751">
    <property type="entry name" value="CbiM/NikMN"/>
</dbReference>
<dbReference type="Proteomes" id="UP000294855">
    <property type="component" value="Unassembled WGS sequence"/>
</dbReference>
<feature type="transmembrane region" description="Helical" evidence="7">
    <location>
        <begin position="196"/>
        <end position="221"/>
    </location>
</feature>
<evidence type="ECO:0000256" key="2">
    <source>
        <dbReference type="ARBA" id="ARBA00022448"/>
    </source>
</evidence>
<dbReference type="PANTHER" id="PTHR34229:SF1">
    <property type="entry name" value="METAL TRANSPORT PROTEIN HI_1621-RELATED"/>
    <property type="match status" value="1"/>
</dbReference>
<keyword evidence="9" id="KW-1185">Reference proteome</keyword>
<dbReference type="GO" id="GO:0005886">
    <property type="term" value="C:plasma membrane"/>
    <property type="evidence" value="ECO:0007669"/>
    <property type="project" value="UniProtKB-SubCell"/>
</dbReference>
<dbReference type="Pfam" id="PF01891">
    <property type="entry name" value="CbiM"/>
    <property type="match status" value="1"/>
</dbReference>
<comment type="subcellular location">
    <subcellularLocation>
        <location evidence="1">Cell membrane</location>
        <topology evidence="1">Multi-pass membrane protein</topology>
    </subcellularLocation>
</comment>
<evidence type="ECO:0000256" key="7">
    <source>
        <dbReference type="SAM" id="Phobius"/>
    </source>
</evidence>
<evidence type="ECO:0000256" key="5">
    <source>
        <dbReference type="ARBA" id="ARBA00022989"/>
    </source>
</evidence>